<dbReference type="Gene3D" id="1.10.10.10">
    <property type="entry name" value="Winged helix-like DNA-binding domain superfamily/Winged helix DNA-binding domain"/>
    <property type="match status" value="1"/>
</dbReference>
<evidence type="ECO:0000259" key="4">
    <source>
        <dbReference type="PROSITE" id="PS50043"/>
    </source>
</evidence>
<dbReference type="SUPFAM" id="SSF75516">
    <property type="entry name" value="Pheromone-binding domain of LuxR-like quorum-sensing transcription factors"/>
    <property type="match status" value="1"/>
</dbReference>
<proteinExistence type="predicted"/>
<protein>
    <recommendedName>
        <fullName evidence="4">HTH luxR-type domain-containing protein</fullName>
    </recommendedName>
</protein>
<name>C5B5L8_METEA</name>
<keyword evidence="6" id="KW-1185">Reference proteome</keyword>
<keyword evidence="2" id="KW-0238">DNA-binding</keyword>
<dbReference type="OrthoDB" id="3170288at2"/>
<dbReference type="PROSITE" id="PS50043">
    <property type="entry name" value="HTH_LUXR_2"/>
    <property type="match status" value="1"/>
</dbReference>
<dbReference type="InterPro" id="IPR036693">
    <property type="entry name" value="TF_LuxR_autoind-bd_dom_sf"/>
</dbReference>
<reference evidence="5 6" key="1">
    <citation type="journal article" date="2009" name="PLoS ONE">
        <title>Methylobacterium genome sequences: a reference blueprint to investigate microbial metabolism of C1 compounds from natural and industrial sources.</title>
        <authorList>
            <person name="Vuilleumier S."/>
            <person name="Chistoserdova L."/>
            <person name="Lee M.-C."/>
            <person name="Bringel F."/>
            <person name="Lajus A."/>
            <person name="Zhou Y."/>
            <person name="Gourion B."/>
            <person name="Barbe V."/>
            <person name="Chang J."/>
            <person name="Cruveiller S."/>
            <person name="Dossat C."/>
            <person name="Gillett W."/>
            <person name="Gruffaz C."/>
            <person name="Haugen E."/>
            <person name="Hourcade E."/>
            <person name="Levy R."/>
            <person name="Mangenot S."/>
            <person name="Muller E."/>
            <person name="Nadalig T."/>
            <person name="Pagni M."/>
            <person name="Penny C."/>
            <person name="Peyraud R."/>
            <person name="Robinson D.G."/>
            <person name="Roche D."/>
            <person name="Rouy Z."/>
            <person name="Saenampechek C."/>
            <person name="Salvignol G."/>
            <person name="Vallenet D."/>
            <person name="Wu Z."/>
            <person name="Marx C.J."/>
            <person name="Vorholt J.A."/>
            <person name="Olson M.V."/>
            <person name="Kaul R."/>
            <person name="Weissenbach J."/>
            <person name="Medigue C."/>
            <person name="Lidstrom M.E."/>
        </authorList>
    </citation>
    <scope>NUCLEOTIDE SEQUENCE [LARGE SCALE GENOMIC DNA]</scope>
    <source>
        <strain evidence="6">ATCC 14718 / DSM 1338 / JCM 2805 / NCIMB 9133 / AM1</strain>
    </source>
</reference>
<evidence type="ECO:0000313" key="6">
    <source>
        <dbReference type="Proteomes" id="UP000009081"/>
    </source>
</evidence>
<dbReference type="GO" id="GO:0006355">
    <property type="term" value="P:regulation of DNA-templated transcription"/>
    <property type="evidence" value="ECO:0007669"/>
    <property type="project" value="InterPro"/>
</dbReference>
<geneLocation type="plasmid" evidence="5 6">
    <name>megaplasmid</name>
</geneLocation>
<organism evidence="5 6">
    <name type="scientific">Methylorubrum extorquens (strain ATCC 14718 / DSM 1338 / JCM 2805 / NCIMB 9133 / AM1)</name>
    <name type="common">Methylobacterium extorquens</name>
    <dbReference type="NCBI Taxonomy" id="272630"/>
    <lineage>
        <taxon>Bacteria</taxon>
        <taxon>Pseudomonadati</taxon>
        <taxon>Pseudomonadota</taxon>
        <taxon>Alphaproteobacteria</taxon>
        <taxon>Hyphomicrobiales</taxon>
        <taxon>Methylobacteriaceae</taxon>
        <taxon>Methylorubrum</taxon>
    </lineage>
</organism>
<dbReference type="InterPro" id="IPR036388">
    <property type="entry name" value="WH-like_DNA-bd_sf"/>
</dbReference>
<evidence type="ECO:0000313" key="5">
    <source>
        <dbReference type="EMBL" id="ACS43750.1"/>
    </source>
</evidence>
<dbReference type="EMBL" id="CP001511">
    <property type="protein sequence ID" value="ACS43750.1"/>
    <property type="molecule type" value="Genomic_DNA"/>
</dbReference>
<dbReference type="PANTHER" id="PTHR44688:SF16">
    <property type="entry name" value="DNA-BINDING TRANSCRIPTIONAL ACTIVATOR DEVR_DOSR"/>
    <property type="match status" value="1"/>
</dbReference>
<keyword evidence="5" id="KW-0614">Plasmid</keyword>
<dbReference type="SUPFAM" id="SSF46894">
    <property type="entry name" value="C-terminal effector domain of the bipartite response regulators"/>
    <property type="match status" value="1"/>
</dbReference>
<dbReference type="RefSeq" id="WP_012754181.1">
    <property type="nucleotide sequence ID" value="NC_012811.1"/>
</dbReference>
<evidence type="ECO:0000256" key="2">
    <source>
        <dbReference type="ARBA" id="ARBA00023125"/>
    </source>
</evidence>
<evidence type="ECO:0000256" key="3">
    <source>
        <dbReference type="ARBA" id="ARBA00023163"/>
    </source>
</evidence>
<dbReference type="GO" id="GO:0003677">
    <property type="term" value="F:DNA binding"/>
    <property type="evidence" value="ECO:0007669"/>
    <property type="project" value="UniProtKB-KW"/>
</dbReference>
<dbReference type="SMART" id="SM00421">
    <property type="entry name" value="HTH_LUXR"/>
    <property type="match status" value="1"/>
</dbReference>
<dbReference type="InterPro" id="IPR016032">
    <property type="entry name" value="Sig_transdc_resp-reg_C-effctor"/>
</dbReference>
<evidence type="ECO:0000256" key="1">
    <source>
        <dbReference type="ARBA" id="ARBA00023015"/>
    </source>
</evidence>
<dbReference type="Gene3D" id="3.30.450.80">
    <property type="entry name" value="Transcription factor LuxR-like, autoinducer-binding domain"/>
    <property type="match status" value="1"/>
</dbReference>
<keyword evidence="1" id="KW-0805">Transcription regulation</keyword>
<dbReference type="KEGG" id="mea:Mex_2p0956"/>
<dbReference type="PANTHER" id="PTHR44688">
    <property type="entry name" value="DNA-BINDING TRANSCRIPTIONAL ACTIVATOR DEVR_DOSR"/>
    <property type="match status" value="1"/>
</dbReference>
<dbReference type="HOGENOM" id="CLU_072786_3_1_5"/>
<dbReference type="Pfam" id="PF03472">
    <property type="entry name" value="Autoind_bind"/>
    <property type="match status" value="1"/>
</dbReference>
<dbReference type="CDD" id="cd06170">
    <property type="entry name" value="LuxR_C_like"/>
    <property type="match status" value="1"/>
</dbReference>
<dbReference type="PRINTS" id="PR00038">
    <property type="entry name" value="HTHLUXR"/>
</dbReference>
<sequence>MTINFGNDFFDGLAAIDAAKTSADLPGILQATASKAGFDSFAFLDGRAETSVGGRIITTVAPAWQETYARENLAAHDPCVRRVAESNSPFFWSDIVLPEDDRRPDLTRMTMTAARDMGYYDGLVMPLHMADANGVRMLSSLSLFWADGSEDVRRVIGPRGPAVVKMLAAAWAQKLSDLGEAEAKPVQSPAKVLTGLFGRPPKLTSREVDVLSWAAKGKTADETSVILALGRETVHTHLSNACRKLQASNKTHAVAMAVHRRLIRP</sequence>
<dbReference type="InterPro" id="IPR005143">
    <property type="entry name" value="TF_LuxR_autoind-bd_dom"/>
</dbReference>
<feature type="domain" description="HTH luxR-type" evidence="4">
    <location>
        <begin position="196"/>
        <end position="261"/>
    </location>
</feature>
<dbReference type="InterPro" id="IPR000792">
    <property type="entry name" value="Tscrpt_reg_LuxR_C"/>
</dbReference>
<dbReference type="Pfam" id="PF00196">
    <property type="entry name" value="GerE"/>
    <property type="match status" value="1"/>
</dbReference>
<dbReference type="AlphaFoldDB" id="C5B5L8"/>
<keyword evidence="3" id="KW-0804">Transcription</keyword>
<dbReference type="Proteomes" id="UP000009081">
    <property type="component" value="Plasmid megaplasmid"/>
</dbReference>
<accession>C5B5L8</accession>
<gene>
    <name evidence="5" type="ordered locus">MexAM1_META2p0956</name>
</gene>